<protein>
    <submittedName>
        <fullName evidence="2">Phosphodiesterase</fullName>
    </submittedName>
</protein>
<accession>A0A7I7PFX6</accession>
<name>A0A7I7PFX6_9MYCO</name>
<gene>
    <name evidence="2" type="ORF">BST37_07685</name>
    <name evidence="1" type="ORF">MNVI_27740</name>
</gene>
<reference evidence="2 3" key="1">
    <citation type="submission" date="2017-02" db="EMBL/GenBank/DDBJ databases">
        <title>The new phylogeny of genus Mycobacterium.</title>
        <authorList>
            <person name="Tortoli E."/>
            <person name="Trovato A."/>
            <person name="Cirillo D.M."/>
        </authorList>
    </citation>
    <scope>NUCLEOTIDE SEQUENCE [LARGE SCALE GENOMIC DNA]</scope>
    <source>
        <strain evidence="2 3">DSM 45145</strain>
    </source>
</reference>
<evidence type="ECO:0000313" key="3">
    <source>
        <dbReference type="Proteomes" id="UP000192374"/>
    </source>
</evidence>
<dbReference type="OrthoDB" id="3368165at2"/>
<dbReference type="EMBL" id="AP022583">
    <property type="protein sequence ID" value="BBY07456.1"/>
    <property type="molecule type" value="Genomic_DNA"/>
</dbReference>
<dbReference type="Proteomes" id="UP000192374">
    <property type="component" value="Unassembled WGS sequence"/>
</dbReference>
<evidence type="ECO:0000313" key="4">
    <source>
        <dbReference type="Proteomes" id="UP000466894"/>
    </source>
</evidence>
<reference evidence="1 4" key="2">
    <citation type="journal article" date="2019" name="Emerg. Microbes Infect.">
        <title>Comprehensive subspecies identification of 175 nontuberculous mycobacteria species based on 7547 genomic profiles.</title>
        <authorList>
            <person name="Matsumoto Y."/>
            <person name="Kinjo T."/>
            <person name="Motooka D."/>
            <person name="Nabeya D."/>
            <person name="Jung N."/>
            <person name="Uechi K."/>
            <person name="Horii T."/>
            <person name="Iida T."/>
            <person name="Fujita J."/>
            <person name="Nakamura S."/>
        </authorList>
    </citation>
    <scope>NUCLEOTIDE SEQUENCE [LARGE SCALE GENOMIC DNA]</scope>
    <source>
        <strain evidence="1 4">JCM 16367</strain>
    </source>
</reference>
<dbReference type="AlphaFoldDB" id="A0A7I7PFX6"/>
<dbReference type="KEGG" id="mnv:MNVI_27740"/>
<dbReference type="RefSeq" id="WP_083087151.1">
    <property type="nucleotide sequence ID" value="NZ_AP022583.1"/>
</dbReference>
<dbReference type="EMBL" id="MVIC01000009">
    <property type="protein sequence ID" value="ORB16095.1"/>
    <property type="molecule type" value="Genomic_DNA"/>
</dbReference>
<reference evidence="1" key="3">
    <citation type="submission" date="2020-02" db="EMBL/GenBank/DDBJ databases">
        <authorList>
            <person name="Matsumoto Y."/>
            <person name="Motooka D."/>
            <person name="Nakamura S."/>
        </authorList>
    </citation>
    <scope>NUCLEOTIDE SEQUENCE</scope>
    <source>
        <strain evidence="1">JCM 16367</strain>
    </source>
</reference>
<organism evidence="1 4">
    <name type="scientific">Mycobacterium noviomagense</name>
    <dbReference type="NCBI Taxonomy" id="459858"/>
    <lineage>
        <taxon>Bacteria</taxon>
        <taxon>Bacillati</taxon>
        <taxon>Actinomycetota</taxon>
        <taxon>Actinomycetes</taxon>
        <taxon>Mycobacteriales</taxon>
        <taxon>Mycobacteriaceae</taxon>
        <taxon>Mycobacterium</taxon>
    </lineage>
</organism>
<proteinExistence type="predicted"/>
<keyword evidence="3" id="KW-1185">Reference proteome</keyword>
<evidence type="ECO:0000313" key="2">
    <source>
        <dbReference type="EMBL" id="ORB16095.1"/>
    </source>
</evidence>
<dbReference type="Proteomes" id="UP000466894">
    <property type="component" value="Chromosome"/>
</dbReference>
<sequence>MNLSDIVAVPLKWGSALRHRRVFHPVGVLAGGSLERLAPPDQGLPIRSCDVVARISKGAGTPGALPDIIGLAWKMPPTVFPPNGWDVLLASAGAGRLARIALHPVTSWSASMSSLMPLCYEQRYWWIRAQLSSKIGEPGVSLESIRKHIDQGGIEFNIEQACGTGRFEPLAVLSVNRLLPDDESHDVLFDPTINAPPDVTLAPGWLTSLRRRAYDRSREGRDAD</sequence>
<evidence type="ECO:0000313" key="1">
    <source>
        <dbReference type="EMBL" id="BBY07456.1"/>
    </source>
</evidence>